<evidence type="ECO:0000313" key="2">
    <source>
        <dbReference type="Proteomes" id="UP000563524"/>
    </source>
</evidence>
<dbReference type="EMBL" id="JACHOB010000010">
    <property type="protein sequence ID" value="MBB4660382.1"/>
    <property type="molecule type" value="Genomic_DNA"/>
</dbReference>
<keyword evidence="2" id="KW-1185">Reference proteome</keyword>
<comment type="caution">
    <text evidence="1">The sequence shown here is derived from an EMBL/GenBank/DDBJ whole genome shotgun (WGS) entry which is preliminary data.</text>
</comment>
<proteinExistence type="predicted"/>
<dbReference type="InterPro" id="IPR046038">
    <property type="entry name" value="DUF5996"/>
</dbReference>
<accession>A0A840I796</accession>
<gene>
    <name evidence="1" type="ORF">GGQ59_002934</name>
</gene>
<name>A0A840I796_9PROT</name>
<sequence length="118" mass="13065">MAGYTPRGLERHLCRAPSVYAVHGKYRLAHTPWVNHSWHTTLYVNADGLTTGLVPDAQGITIQFDLHRHRLMASCPGGISDSFALEPMSVADFDARFSAMIERPGGSAIHDRRPNELP</sequence>
<dbReference type="Pfam" id="PF19459">
    <property type="entry name" value="DUF5996"/>
    <property type="match status" value="1"/>
</dbReference>
<reference evidence="1 2" key="1">
    <citation type="submission" date="2020-08" db="EMBL/GenBank/DDBJ databases">
        <title>Genomic Encyclopedia of Type Strains, Phase IV (KMG-IV): sequencing the most valuable type-strain genomes for metagenomic binning, comparative biology and taxonomic classification.</title>
        <authorList>
            <person name="Goeker M."/>
        </authorList>
    </citation>
    <scope>NUCLEOTIDE SEQUENCE [LARGE SCALE GENOMIC DNA]</scope>
    <source>
        <strain evidence="1 2">DSM 102850</strain>
    </source>
</reference>
<evidence type="ECO:0000313" key="1">
    <source>
        <dbReference type="EMBL" id="MBB4660382.1"/>
    </source>
</evidence>
<organism evidence="1 2">
    <name type="scientific">Parvularcula dongshanensis</name>
    <dbReference type="NCBI Taxonomy" id="1173995"/>
    <lineage>
        <taxon>Bacteria</taxon>
        <taxon>Pseudomonadati</taxon>
        <taxon>Pseudomonadota</taxon>
        <taxon>Alphaproteobacteria</taxon>
        <taxon>Parvularculales</taxon>
        <taxon>Parvularculaceae</taxon>
        <taxon>Parvularcula</taxon>
    </lineage>
</organism>
<protein>
    <submittedName>
        <fullName evidence="1">Uncharacterized protein</fullName>
    </submittedName>
</protein>
<dbReference type="Proteomes" id="UP000563524">
    <property type="component" value="Unassembled WGS sequence"/>
</dbReference>
<dbReference type="AlphaFoldDB" id="A0A840I796"/>